<accession>A0A9N9BMM5</accession>
<dbReference type="InterPro" id="IPR008266">
    <property type="entry name" value="Tyr_kinase_AS"/>
</dbReference>
<keyword evidence="2" id="KW-0067">ATP-binding</keyword>
<dbReference type="PROSITE" id="PS50011">
    <property type="entry name" value="PROTEIN_KINASE_DOM"/>
    <property type="match status" value="1"/>
</dbReference>
<proteinExistence type="predicted"/>
<evidence type="ECO:0000313" key="5">
    <source>
        <dbReference type="Proteomes" id="UP000789831"/>
    </source>
</evidence>
<dbReference type="Gene3D" id="1.10.510.10">
    <property type="entry name" value="Transferase(Phosphotransferase) domain 1"/>
    <property type="match status" value="1"/>
</dbReference>
<dbReference type="Proteomes" id="UP000789831">
    <property type="component" value="Unassembled WGS sequence"/>
</dbReference>
<dbReference type="InterPro" id="IPR000719">
    <property type="entry name" value="Prot_kinase_dom"/>
</dbReference>
<dbReference type="OrthoDB" id="4062651at2759"/>
<evidence type="ECO:0000313" key="4">
    <source>
        <dbReference type="EMBL" id="CAG8571274.1"/>
    </source>
</evidence>
<keyword evidence="5" id="KW-1185">Reference proteome</keyword>
<protein>
    <submittedName>
        <fullName evidence="4">10268_t:CDS:1</fullName>
    </submittedName>
</protein>
<gene>
    <name evidence="4" type="ORF">AGERDE_LOCUS7649</name>
</gene>
<evidence type="ECO:0000256" key="2">
    <source>
        <dbReference type="ARBA" id="ARBA00022840"/>
    </source>
</evidence>
<dbReference type="Pfam" id="PF00069">
    <property type="entry name" value="Pkinase"/>
    <property type="match status" value="1"/>
</dbReference>
<sequence length="455" mass="52031">MSNQTSGLQKLVQELLEVSKTLILLGDGADYHRTVCKSLTEIAKFWQERFLASDPAGKSDKVIASYINVLREVTEYVKEVRKPGSFSQTALVNLKRAAKSNNACIASLLIVKEDLGEKMKNAVIPLIDSDKVMSENFSNTNSHHKDFDTLILMMFLSKGAKIQDSGEYEINLNPSKFEDSITEVPKERDWIKYVIEISKANDHFNVPVEKGIKQKVFEELKKKKKKEFFTSSDSHFDGEKTLFTKKPMNMQNNIINTSITLSHKDKDKATEFNIRIIKLHDPKDNIEVQKRIYQGKIVTVRKINNVDQNNYQSFQRYSRIINLLSRNNHIEKYYGTLKSSNGLYVVSEWVANDNLHKYLKNEKNISWVIKLKLAEGISSGLTFCHEAEILYNDLSSENILLDDNINPKLSNFGLSRITNPGRISLAGQPTGIRYAAPELILEYQIPYSKAMDVYR</sequence>
<name>A0A9N9BMM5_9GLOM</name>
<dbReference type="EMBL" id="CAJVPL010001440">
    <property type="protein sequence ID" value="CAG8571274.1"/>
    <property type="molecule type" value="Genomic_DNA"/>
</dbReference>
<dbReference type="GO" id="GO:0004672">
    <property type="term" value="F:protein kinase activity"/>
    <property type="evidence" value="ECO:0007669"/>
    <property type="project" value="InterPro"/>
</dbReference>
<dbReference type="PROSITE" id="PS00109">
    <property type="entry name" value="PROTEIN_KINASE_TYR"/>
    <property type="match status" value="1"/>
</dbReference>
<dbReference type="InterPro" id="IPR011009">
    <property type="entry name" value="Kinase-like_dom_sf"/>
</dbReference>
<evidence type="ECO:0000256" key="1">
    <source>
        <dbReference type="ARBA" id="ARBA00022741"/>
    </source>
</evidence>
<feature type="domain" description="Protein kinase" evidence="3">
    <location>
        <begin position="274"/>
        <end position="455"/>
    </location>
</feature>
<dbReference type="GO" id="GO:0005524">
    <property type="term" value="F:ATP binding"/>
    <property type="evidence" value="ECO:0007669"/>
    <property type="project" value="UniProtKB-KW"/>
</dbReference>
<dbReference type="SUPFAM" id="SSF56112">
    <property type="entry name" value="Protein kinase-like (PK-like)"/>
    <property type="match status" value="1"/>
</dbReference>
<evidence type="ECO:0000259" key="3">
    <source>
        <dbReference type="PROSITE" id="PS50011"/>
    </source>
</evidence>
<dbReference type="GO" id="GO:0005886">
    <property type="term" value="C:plasma membrane"/>
    <property type="evidence" value="ECO:0007669"/>
    <property type="project" value="TreeGrafter"/>
</dbReference>
<dbReference type="AlphaFoldDB" id="A0A9N9BMM5"/>
<keyword evidence="1" id="KW-0547">Nucleotide-binding</keyword>
<dbReference type="PANTHER" id="PTHR27001:SF931">
    <property type="entry name" value="OS11G0664100 PROTEIN"/>
    <property type="match status" value="1"/>
</dbReference>
<reference evidence="4" key="1">
    <citation type="submission" date="2021-06" db="EMBL/GenBank/DDBJ databases">
        <authorList>
            <person name="Kallberg Y."/>
            <person name="Tangrot J."/>
            <person name="Rosling A."/>
        </authorList>
    </citation>
    <scope>NUCLEOTIDE SEQUENCE</scope>
    <source>
        <strain evidence="4">MT106</strain>
    </source>
</reference>
<comment type="caution">
    <text evidence="4">The sequence shown here is derived from an EMBL/GenBank/DDBJ whole genome shotgun (WGS) entry which is preliminary data.</text>
</comment>
<dbReference type="PANTHER" id="PTHR27001">
    <property type="entry name" value="OS01G0253100 PROTEIN"/>
    <property type="match status" value="1"/>
</dbReference>
<organism evidence="4 5">
    <name type="scientific">Ambispora gerdemannii</name>
    <dbReference type="NCBI Taxonomy" id="144530"/>
    <lineage>
        <taxon>Eukaryota</taxon>
        <taxon>Fungi</taxon>
        <taxon>Fungi incertae sedis</taxon>
        <taxon>Mucoromycota</taxon>
        <taxon>Glomeromycotina</taxon>
        <taxon>Glomeromycetes</taxon>
        <taxon>Archaeosporales</taxon>
        <taxon>Ambisporaceae</taxon>
        <taxon>Ambispora</taxon>
    </lineage>
</organism>